<evidence type="ECO:0000313" key="1">
    <source>
        <dbReference type="EMBL" id="KAL3288701.1"/>
    </source>
</evidence>
<sequence>MQEDPIMLLLKKHFQKVNQCLENEKNFDILTRFSFKSLTCKMNDTLKIQNGDVYTNPEMEFAQKVPESNLVGNKMIFPTTALKDNDSEVIQKEIDLEMEDSTSSNKSSVSDLMEAKIYENPLRDENFQFSEENFRNSFNNKPETPILSMLDTDEENIEIDSPFPQKIARSHKFIHTVQPFLESDENHPKEYNAFNEEGLVPRIDSIATKSKKSILDLDEGIFEQELEEYKKDIKLEKAIKSLSVDGLVPRQHTPPKSNTQSSSYQSYFRELNNPRKNLLNELQPEYEIDLRTEATLMKEPNTPDYLKSFFTNSSTNICRRDSKHCSYSFDSSQQNIPELGRTDVDEEMQDFVFEKIFKNESNDSSSRISTVAKKIENTTAVNSRPPADTMNFGTKNYILMNHFEIQKEMAKRIEDMFKSGDGD</sequence>
<proteinExistence type="predicted"/>
<dbReference type="AlphaFoldDB" id="A0ABD2PD17"/>
<dbReference type="Proteomes" id="UP001516400">
    <property type="component" value="Unassembled WGS sequence"/>
</dbReference>
<keyword evidence="2" id="KW-1185">Reference proteome</keyword>
<protein>
    <submittedName>
        <fullName evidence="1">Uncharacterized protein</fullName>
    </submittedName>
</protein>
<name>A0ABD2PD17_9CUCU</name>
<gene>
    <name evidence="1" type="ORF">HHI36_003136</name>
</gene>
<dbReference type="EMBL" id="JABFTP020000185">
    <property type="protein sequence ID" value="KAL3288701.1"/>
    <property type="molecule type" value="Genomic_DNA"/>
</dbReference>
<comment type="caution">
    <text evidence="1">The sequence shown here is derived from an EMBL/GenBank/DDBJ whole genome shotgun (WGS) entry which is preliminary data.</text>
</comment>
<organism evidence="1 2">
    <name type="scientific">Cryptolaemus montrouzieri</name>
    <dbReference type="NCBI Taxonomy" id="559131"/>
    <lineage>
        <taxon>Eukaryota</taxon>
        <taxon>Metazoa</taxon>
        <taxon>Ecdysozoa</taxon>
        <taxon>Arthropoda</taxon>
        <taxon>Hexapoda</taxon>
        <taxon>Insecta</taxon>
        <taxon>Pterygota</taxon>
        <taxon>Neoptera</taxon>
        <taxon>Endopterygota</taxon>
        <taxon>Coleoptera</taxon>
        <taxon>Polyphaga</taxon>
        <taxon>Cucujiformia</taxon>
        <taxon>Coccinelloidea</taxon>
        <taxon>Coccinellidae</taxon>
        <taxon>Scymninae</taxon>
        <taxon>Scymnini</taxon>
        <taxon>Cryptolaemus</taxon>
    </lineage>
</organism>
<evidence type="ECO:0000313" key="2">
    <source>
        <dbReference type="Proteomes" id="UP001516400"/>
    </source>
</evidence>
<accession>A0ABD2PD17</accession>
<reference evidence="1 2" key="1">
    <citation type="journal article" date="2021" name="BMC Biol.">
        <title>Horizontally acquired antibacterial genes associated with adaptive radiation of ladybird beetles.</title>
        <authorList>
            <person name="Li H.S."/>
            <person name="Tang X.F."/>
            <person name="Huang Y.H."/>
            <person name="Xu Z.Y."/>
            <person name="Chen M.L."/>
            <person name="Du X.Y."/>
            <person name="Qiu B.Y."/>
            <person name="Chen P.T."/>
            <person name="Zhang W."/>
            <person name="Slipinski A."/>
            <person name="Escalona H.E."/>
            <person name="Waterhouse R.M."/>
            <person name="Zwick A."/>
            <person name="Pang H."/>
        </authorList>
    </citation>
    <scope>NUCLEOTIDE SEQUENCE [LARGE SCALE GENOMIC DNA]</scope>
    <source>
        <strain evidence="1">SYSU2018</strain>
    </source>
</reference>